<dbReference type="Proteomes" id="UP001516400">
    <property type="component" value="Unassembled WGS sequence"/>
</dbReference>
<sequence>MRSLLLILATAAIVCASQIGNKNVHVHKDGTVIIHCENGKQMIVSKQVGPYGQQVVQIELAGPNTVTKMIQIDDNNNVRVSSDMESRLIGGNYKIASRVGYNEPRSHLLESSQANLLAEIIGDHQGQLDDSSYEELLHKVQKLVQKGKINGLILHHLQSFQQEQPWGNSLENSGNNIDSLGNIVRPQKWNVNSWNNLGHGEVGKWWKEQQQQPLSYLNHQNWQGKDWSNCQGIWNQGMGGTIPCWCQGSHCNQDLVFNNQGVPMMQNPYMMDISQNNPWMQGSMSSTSNQQLPLNSIRNSILSSGLTPNGNIWSNWGNRNTWTKWNPHSSINWQQAPLQQYWNNPLVKN</sequence>
<dbReference type="EMBL" id="JABFTP020000021">
    <property type="protein sequence ID" value="KAL3269137.1"/>
    <property type="molecule type" value="Genomic_DNA"/>
</dbReference>
<accession>A0ABD2MSE6</accession>
<comment type="caution">
    <text evidence="2">The sequence shown here is derived from an EMBL/GenBank/DDBJ whole genome shotgun (WGS) entry which is preliminary data.</text>
</comment>
<feature type="chain" id="PRO_5044786453" evidence="1">
    <location>
        <begin position="17"/>
        <end position="349"/>
    </location>
</feature>
<keyword evidence="1" id="KW-0732">Signal</keyword>
<name>A0ABD2MSE6_9CUCU</name>
<dbReference type="AlphaFoldDB" id="A0ABD2MSE6"/>
<keyword evidence="3" id="KW-1185">Reference proteome</keyword>
<organism evidence="2 3">
    <name type="scientific">Cryptolaemus montrouzieri</name>
    <dbReference type="NCBI Taxonomy" id="559131"/>
    <lineage>
        <taxon>Eukaryota</taxon>
        <taxon>Metazoa</taxon>
        <taxon>Ecdysozoa</taxon>
        <taxon>Arthropoda</taxon>
        <taxon>Hexapoda</taxon>
        <taxon>Insecta</taxon>
        <taxon>Pterygota</taxon>
        <taxon>Neoptera</taxon>
        <taxon>Endopterygota</taxon>
        <taxon>Coleoptera</taxon>
        <taxon>Polyphaga</taxon>
        <taxon>Cucujiformia</taxon>
        <taxon>Coccinelloidea</taxon>
        <taxon>Coccinellidae</taxon>
        <taxon>Scymninae</taxon>
        <taxon>Scymnini</taxon>
        <taxon>Cryptolaemus</taxon>
    </lineage>
</organism>
<gene>
    <name evidence="2" type="ORF">HHI36_008217</name>
</gene>
<protein>
    <submittedName>
        <fullName evidence="2">Uncharacterized protein</fullName>
    </submittedName>
</protein>
<proteinExistence type="predicted"/>
<reference evidence="2 3" key="1">
    <citation type="journal article" date="2021" name="BMC Biol.">
        <title>Horizontally acquired antibacterial genes associated with adaptive radiation of ladybird beetles.</title>
        <authorList>
            <person name="Li H.S."/>
            <person name="Tang X.F."/>
            <person name="Huang Y.H."/>
            <person name="Xu Z.Y."/>
            <person name="Chen M.L."/>
            <person name="Du X.Y."/>
            <person name="Qiu B.Y."/>
            <person name="Chen P.T."/>
            <person name="Zhang W."/>
            <person name="Slipinski A."/>
            <person name="Escalona H.E."/>
            <person name="Waterhouse R.M."/>
            <person name="Zwick A."/>
            <person name="Pang H."/>
        </authorList>
    </citation>
    <scope>NUCLEOTIDE SEQUENCE [LARGE SCALE GENOMIC DNA]</scope>
    <source>
        <strain evidence="2">SYSU2018</strain>
    </source>
</reference>
<evidence type="ECO:0000313" key="2">
    <source>
        <dbReference type="EMBL" id="KAL3269137.1"/>
    </source>
</evidence>
<evidence type="ECO:0000256" key="1">
    <source>
        <dbReference type="SAM" id="SignalP"/>
    </source>
</evidence>
<evidence type="ECO:0000313" key="3">
    <source>
        <dbReference type="Proteomes" id="UP001516400"/>
    </source>
</evidence>
<feature type="signal peptide" evidence="1">
    <location>
        <begin position="1"/>
        <end position="16"/>
    </location>
</feature>